<evidence type="ECO:0000313" key="2">
    <source>
        <dbReference type="EMBL" id="CAK9085314.1"/>
    </source>
</evidence>
<evidence type="ECO:0000313" key="3">
    <source>
        <dbReference type="Proteomes" id="UP001642464"/>
    </source>
</evidence>
<feature type="compositionally biased region" description="Low complexity" evidence="1">
    <location>
        <begin position="124"/>
        <end position="146"/>
    </location>
</feature>
<sequence>MNPLSLTSIGPAIGDLKRWRMWTLAASECKTFLCPSGHGGNSVHSNSSMVRKSKSQVLNPTIRPTVVMEDSDDAEVAQSRQVRRLKAEVGSMSRSLRRLETQLYDLLDPGTSTQATLRPHMLDYPASPSHDHPASPSYDHPSSPSYDHPDSPSTAHPDSPVGPAYDHPAKNRAAQQEEVGPVGVTDALRAGRREDAGWTRADVAPRHASELNDNLRVRRAPRQSSAPLQSPSHANAYPTRKLSNRSNNICWTRAIFLYKQALSFEYQSLRAALPQPNAQACVSVSAGAGGRRSGVQSQHQHCRAHHRLDRDDHHERPHHRQEGCEGQHHHHHRSQEHGCPHGVEQPGQALPAAHSESSHQQAGHQHHRSDPQGSQAHGCPHGVEQPGQALPAAHSESSHQKHGHQHHRSQAHGSPAGDEQPGQAEGPLAAHSESSHQTEGLGLWNGHRILKVTTWTRPHDVEQPGIAPNLPAAHSEGPHQQYGHQHRSQAHPCHGVEQPGPVAAYPANSQTSPRVQEEQGAQGFHHPNPDLVRRLEALEGRFRQNEETQARHASLPIQTEAPPSVAAPLTQPVVTVTPPEVPRIDPTANHTTPPSATLPSATPPSATLPSPTLPSPMQGTSLGGLGLTPPAGLTVEPMRLNSTLPSVGLPGRVSEAVPLTSENWKASRASLAATPGNGPGVSKLISPPRSPRGASPTHGGAQTPPMPAAWPTVPVSPDSPTLPWSPITGLLTPAMVPQPCRDQSPPSPSGQSEVPTQPFGHCPGTFGLRLPAPPGTLGRECFA</sequence>
<proteinExistence type="predicted"/>
<feature type="compositionally biased region" description="Basic and acidic residues" evidence="1">
    <location>
        <begin position="198"/>
        <end position="216"/>
    </location>
</feature>
<organism evidence="2 3">
    <name type="scientific">Durusdinium trenchii</name>
    <dbReference type="NCBI Taxonomy" id="1381693"/>
    <lineage>
        <taxon>Eukaryota</taxon>
        <taxon>Sar</taxon>
        <taxon>Alveolata</taxon>
        <taxon>Dinophyceae</taxon>
        <taxon>Suessiales</taxon>
        <taxon>Symbiodiniaceae</taxon>
        <taxon>Durusdinium</taxon>
    </lineage>
</organism>
<protein>
    <submittedName>
        <fullName evidence="2">Uncharacterized protein</fullName>
    </submittedName>
</protein>
<feature type="compositionally biased region" description="Low complexity" evidence="1">
    <location>
        <begin position="591"/>
        <end position="620"/>
    </location>
</feature>
<feature type="compositionally biased region" description="Low complexity" evidence="1">
    <location>
        <begin position="566"/>
        <end position="578"/>
    </location>
</feature>
<name>A0ABP0QBF7_9DINO</name>
<feature type="region of interest" description="Disordered" evidence="1">
    <location>
        <begin position="735"/>
        <end position="757"/>
    </location>
</feature>
<keyword evidence="3" id="KW-1185">Reference proteome</keyword>
<feature type="region of interest" description="Disordered" evidence="1">
    <location>
        <begin position="671"/>
        <end position="708"/>
    </location>
</feature>
<dbReference type="EMBL" id="CAXAMM010039274">
    <property type="protein sequence ID" value="CAK9085314.1"/>
    <property type="molecule type" value="Genomic_DNA"/>
</dbReference>
<feature type="compositionally biased region" description="Basic and acidic residues" evidence="1">
    <location>
        <begin position="308"/>
        <end position="327"/>
    </location>
</feature>
<feature type="compositionally biased region" description="Polar residues" evidence="1">
    <location>
        <begin position="222"/>
        <end position="233"/>
    </location>
</feature>
<dbReference type="Proteomes" id="UP001642464">
    <property type="component" value="Unassembled WGS sequence"/>
</dbReference>
<feature type="compositionally biased region" description="Basic residues" evidence="1">
    <location>
        <begin position="400"/>
        <end position="410"/>
    </location>
</feature>
<feature type="region of interest" description="Disordered" evidence="1">
    <location>
        <begin position="121"/>
        <end position="183"/>
    </location>
</feature>
<feature type="region of interest" description="Disordered" evidence="1">
    <location>
        <begin position="198"/>
        <end position="240"/>
    </location>
</feature>
<feature type="region of interest" description="Disordered" evidence="1">
    <location>
        <begin position="288"/>
        <end position="442"/>
    </location>
</feature>
<comment type="caution">
    <text evidence="2">The sequence shown here is derived from an EMBL/GenBank/DDBJ whole genome shotgun (WGS) entry which is preliminary data.</text>
</comment>
<evidence type="ECO:0000256" key="1">
    <source>
        <dbReference type="SAM" id="MobiDB-lite"/>
    </source>
</evidence>
<accession>A0ABP0QBF7</accession>
<feature type="region of interest" description="Disordered" evidence="1">
    <location>
        <begin position="460"/>
        <end position="493"/>
    </location>
</feature>
<reference evidence="2 3" key="1">
    <citation type="submission" date="2024-02" db="EMBL/GenBank/DDBJ databases">
        <authorList>
            <person name="Chen Y."/>
            <person name="Shah S."/>
            <person name="Dougan E. K."/>
            <person name="Thang M."/>
            <person name="Chan C."/>
        </authorList>
    </citation>
    <scope>NUCLEOTIDE SEQUENCE [LARGE SCALE GENOMIC DNA]</scope>
</reference>
<gene>
    <name evidence="2" type="ORF">SCF082_LOCUS40417</name>
</gene>
<feature type="region of interest" description="Disordered" evidence="1">
    <location>
        <begin position="545"/>
        <end position="636"/>
    </location>
</feature>